<evidence type="ECO:0000256" key="1">
    <source>
        <dbReference type="SAM" id="MobiDB-lite"/>
    </source>
</evidence>
<gene>
    <name evidence="2" type="ORF">M6B38_289090</name>
</gene>
<feature type="compositionally biased region" description="Pro residues" evidence="1">
    <location>
        <begin position="93"/>
        <end position="113"/>
    </location>
</feature>
<proteinExistence type="predicted"/>
<dbReference type="AlphaFoldDB" id="A0AAX6HY70"/>
<comment type="caution">
    <text evidence="2">The sequence shown here is derived from an EMBL/GenBank/DDBJ whole genome shotgun (WGS) entry which is preliminary data.</text>
</comment>
<evidence type="ECO:0000313" key="3">
    <source>
        <dbReference type="Proteomes" id="UP001140949"/>
    </source>
</evidence>
<protein>
    <submittedName>
        <fullName evidence="2">Pollen-specific leucine-rich repeat extensin-like protein 3</fullName>
    </submittedName>
</protein>
<dbReference type="EMBL" id="JANAVB010006394">
    <property type="protein sequence ID" value="KAJ6845185.1"/>
    <property type="molecule type" value="Genomic_DNA"/>
</dbReference>
<keyword evidence="3" id="KW-1185">Reference proteome</keyword>
<name>A0AAX6HY70_IRIPA</name>
<reference evidence="2" key="2">
    <citation type="submission" date="2023-04" db="EMBL/GenBank/DDBJ databases">
        <authorList>
            <person name="Bruccoleri R.E."/>
            <person name="Oakeley E.J."/>
            <person name="Faust A.-M."/>
            <person name="Dessus-Babus S."/>
            <person name="Altorfer M."/>
            <person name="Burckhardt D."/>
            <person name="Oertli M."/>
            <person name="Naumann U."/>
            <person name="Petersen F."/>
            <person name="Wong J."/>
        </authorList>
    </citation>
    <scope>NUCLEOTIDE SEQUENCE</scope>
    <source>
        <strain evidence="2">GSM-AAB239-AS_SAM_17_03QT</strain>
        <tissue evidence="2">Leaf</tissue>
    </source>
</reference>
<feature type="region of interest" description="Disordered" evidence="1">
    <location>
        <begin position="71"/>
        <end position="140"/>
    </location>
</feature>
<accession>A0AAX6HY70</accession>
<reference evidence="2" key="1">
    <citation type="journal article" date="2023" name="GigaByte">
        <title>Genome assembly of the bearded iris, Iris pallida Lam.</title>
        <authorList>
            <person name="Bruccoleri R.E."/>
            <person name="Oakeley E.J."/>
            <person name="Faust A.M.E."/>
            <person name="Altorfer M."/>
            <person name="Dessus-Babus S."/>
            <person name="Burckhardt D."/>
            <person name="Oertli M."/>
            <person name="Naumann U."/>
            <person name="Petersen F."/>
            <person name="Wong J."/>
        </authorList>
    </citation>
    <scope>NUCLEOTIDE SEQUENCE</scope>
    <source>
        <strain evidence="2">GSM-AAB239-AS_SAM_17_03QT</strain>
    </source>
</reference>
<evidence type="ECO:0000313" key="2">
    <source>
        <dbReference type="EMBL" id="KAJ6845185.1"/>
    </source>
</evidence>
<sequence length="206" mass="21631">MRPPSGWASPSRAGQPPRLGHSNRPFSGRASAPLGPIAAAATGPLPFAVAARSEAPHPFAVAFRRYALPELSPPSRVSAPPPTLPSSPSGLLPRPPPSEPPTSGPPRSPPPLNFLPLPSAATRRAGLPPQSPRHSPGRALAFRLHLSPLNHPPEPSWLRAPRWSPPRLPPPFAGAHTPRPPLGLPRQCFAPTCALGRVLETRAPAS</sequence>
<feature type="compositionally biased region" description="Low complexity" evidence="1">
    <location>
        <begin position="30"/>
        <end position="39"/>
    </location>
</feature>
<feature type="region of interest" description="Disordered" evidence="1">
    <location>
        <begin position="1"/>
        <end position="39"/>
    </location>
</feature>
<dbReference type="Proteomes" id="UP001140949">
    <property type="component" value="Unassembled WGS sequence"/>
</dbReference>
<organism evidence="2 3">
    <name type="scientific">Iris pallida</name>
    <name type="common">Sweet iris</name>
    <dbReference type="NCBI Taxonomy" id="29817"/>
    <lineage>
        <taxon>Eukaryota</taxon>
        <taxon>Viridiplantae</taxon>
        <taxon>Streptophyta</taxon>
        <taxon>Embryophyta</taxon>
        <taxon>Tracheophyta</taxon>
        <taxon>Spermatophyta</taxon>
        <taxon>Magnoliopsida</taxon>
        <taxon>Liliopsida</taxon>
        <taxon>Asparagales</taxon>
        <taxon>Iridaceae</taxon>
        <taxon>Iridoideae</taxon>
        <taxon>Irideae</taxon>
        <taxon>Iris</taxon>
    </lineage>
</organism>